<gene>
    <name evidence="2" type="primary">cotSA</name>
    <name evidence="2" type="ORF">NCTC10692_04244</name>
</gene>
<keyword evidence="2" id="KW-0328">Glycosyltransferase</keyword>
<dbReference type="InterPro" id="IPR028098">
    <property type="entry name" value="Glyco_trans_4-like_N"/>
</dbReference>
<proteinExistence type="predicted"/>
<feature type="domain" description="Glycosyltransferase subfamily 4-like N-terminal" evidence="1">
    <location>
        <begin position="13"/>
        <end position="168"/>
    </location>
</feature>
<dbReference type="Proteomes" id="UP000255303">
    <property type="component" value="Unassembled WGS sequence"/>
</dbReference>
<dbReference type="PANTHER" id="PTHR12526:SF630">
    <property type="entry name" value="GLYCOSYLTRANSFERASE"/>
    <property type="match status" value="1"/>
</dbReference>
<dbReference type="AlphaFoldDB" id="A0A379K0E6"/>
<evidence type="ECO:0000313" key="3">
    <source>
        <dbReference type="Proteomes" id="UP000255303"/>
    </source>
</evidence>
<organism evidence="2 3">
    <name type="scientific">Ectopseudomonas oleovorans</name>
    <name type="common">Pseudomonas oleovorans</name>
    <dbReference type="NCBI Taxonomy" id="301"/>
    <lineage>
        <taxon>Bacteria</taxon>
        <taxon>Pseudomonadati</taxon>
        <taxon>Pseudomonadota</taxon>
        <taxon>Gammaproteobacteria</taxon>
        <taxon>Pseudomonadales</taxon>
        <taxon>Pseudomonadaceae</taxon>
        <taxon>Ectopseudomonas</taxon>
    </lineage>
</organism>
<name>A0A379K0E6_ECTOL</name>
<reference evidence="2 3" key="1">
    <citation type="submission" date="2018-06" db="EMBL/GenBank/DDBJ databases">
        <authorList>
            <consortium name="Pathogen Informatics"/>
            <person name="Doyle S."/>
        </authorList>
    </citation>
    <scope>NUCLEOTIDE SEQUENCE [LARGE SCALE GENOMIC DNA]</scope>
    <source>
        <strain evidence="2 3">NCTC10692</strain>
    </source>
</reference>
<sequence>MNKIIFVITGLGMGGAENQVVSLADKFAEKGLDVTIAYMLEPVMVEPKNKNVKLVWLGGTKSPFGIFTALKNLVKLIRKNKPDVVHSHMYHANILARVARIFVHFPKLVTTAHSNNEGGKARMLAYRLTNQLSDVFTNVSYDAVHSFEEKKAVSKGKMLAVGNGIDVAYFKFSSDARMKIRNELGLAEKKVFIAIGRFHNAKDFPNLINAFAKVVSRSKDCHLLIVGDGELRSVIVAKIAQLDLQKSVTLLGLRKDIPQLLSAADIYVMSSAWEGLPLVIAEAMSVERVIVATDCGGTAQLIGEAGYLVPPRNSSALAQGMCNALALSEVEAVELGQKARQRIVEHFSLDAGVQKWLAIYGMANAE</sequence>
<dbReference type="Pfam" id="PF13439">
    <property type="entry name" value="Glyco_transf_4"/>
    <property type="match status" value="1"/>
</dbReference>
<dbReference type="GO" id="GO:0016757">
    <property type="term" value="F:glycosyltransferase activity"/>
    <property type="evidence" value="ECO:0007669"/>
    <property type="project" value="UniProtKB-KW"/>
</dbReference>
<keyword evidence="2" id="KW-0808">Transferase</keyword>
<dbReference type="EC" id="2.4.-.-" evidence="2"/>
<dbReference type="Gene3D" id="3.40.50.2000">
    <property type="entry name" value="Glycogen Phosphorylase B"/>
    <property type="match status" value="2"/>
</dbReference>
<dbReference type="RefSeq" id="WP_074859201.1">
    <property type="nucleotide sequence ID" value="NZ_FNZC01000037.1"/>
</dbReference>
<dbReference type="PANTHER" id="PTHR12526">
    <property type="entry name" value="GLYCOSYLTRANSFERASE"/>
    <property type="match status" value="1"/>
</dbReference>
<accession>A0A379K0E6</accession>
<dbReference type="Pfam" id="PF13692">
    <property type="entry name" value="Glyco_trans_1_4"/>
    <property type="match status" value="1"/>
</dbReference>
<protein>
    <submittedName>
        <fullName evidence="2">Glycosyl transferase-like protein</fullName>
        <ecNumber evidence="2">2.4.-.-</ecNumber>
    </submittedName>
</protein>
<dbReference type="SUPFAM" id="SSF53756">
    <property type="entry name" value="UDP-Glycosyltransferase/glycogen phosphorylase"/>
    <property type="match status" value="1"/>
</dbReference>
<evidence type="ECO:0000259" key="1">
    <source>
        <dbReference type="Pfam" id="PF13439"/>
    </source>
</evidence>
<evidence type="ECO:0000313" key="2">
    <source>
        <dbReference type="EMBL" id="SUD53703.1"/>
    </source>
</evidence>
<dbReference type="EMBL" id="UGUV01000002">
    <property type="protein sequence ID" value="SUD53703.1"/>
    <property type="molecule type" value="Genomic_DNA"/>
</dbReference>